<dbReference type="InterPro" id="IPR050259">
    <property type="entry name" value="SDR"/>
</dbReference>
<proteinExistence type="inferred from homology"/>
<comment type="catalytic activity">
    <reaction evidence="7 11">
        <text>a (3R)-hydroxyacyl-[ACP] + NADP(+) = a 3-oxoacyl-[ACP] + NADPH + H(+)</text>
        <dbReference type="Rhea" id="RHEA:17397"/>
        <dbReference type="Rhea" id="RHEA-COMP:9916"/>
        <dbReference type="Rhea" id="RHEA-COMP:9945"/>
        <dbReference type="ChEBI" id="CHEBI:15378"/>
        <dbReference type="ChEBI" id="CHEBI:57783"/>
        <dbReference type="ChEBI" id="CHEBI:58349"/>
        <dbReference type="ChEBI" id="CHEBI:78776"/>
        <dbReference type="ChEBI" id="CHEBI:78827"/>
        <dbReference type="EC" id="1.1.1.100"/>
    </reaction>
</comment>
<dbReference type="Proteomes" id="UP000197032">
    <property type="component" value="Unassembled WGS sequence"/>
</dbReference>
<feature type="active site" description="Proton acceptor" evidence="8">
    <location>
        <position position="154"/>
    </location>
</feature>
<dbReference type="InterPro" id="IPR020904">
    <property type="entry name" value="Sc_DH/Rdtase_CS"/>
</dbReference>
<sequence>MEDTKVALVTGASRGIGAAIASTLAGQGFAVAVNYRENKKAAEAVVAHIKQSGGKAAAFRADVSRFQQVAAMVEKVRKELGPIEILVNNAGINRDQLLLRMSEEEWDEVINTNLKGVFNCCKLVLKPMVEAKRGRIINIASIVGLRGRIGQTNYAAAKGGVIAFTRALAQEVARYNVLVNAVVPGFTDTEMTAGIPPKIRKKLLEQIPLGRTSQPEEVAAMVGYLCSPRAGYITGQVFHVDCRIP</sequence>
<feature type="domain" description="Ketoreductase" evidence="12">
    <location>
        <begin position="5"/>
        <end position="187"/>
    </location>
</feature>
<dbReference type="FunFam" id="3.40.50.720:FF:000115">
    <property type="entry name" value="3-oxoacyl-[acyl-carrier-protein] reductase FabG"/>
    <property type="match status" value="1"/>
</dbReference>
<keyword evidence="11" id="KW-0443">Lipid metabolism</keyword>
<keyword evidence="11" id="KW-0275">Fatty acid biosynthesis</keyword>
<evidence type="ECO:0000256" key="5">
    <source>
        <dbReference type="ARBA" id="ARBA00023002"/>
    </source>
</evidence>
<evidence type="ECO:0000256" key="10">
    <source>
        <dbReference type="RuleBase" id="RU000363"/>
    </source>
</evidence>
<keyword evidence="5 11" id="KW-0560">Oxidoreductase</keyword>
<dbReference type="GO" id="GO:0008202">
    <property type="term" value="P:steroid metabolic process"/>
    <property type="evidence" value="ECO:0007669"/>
    <property type="project" value="UniProtKB-KW"/>
</dbReference>
<dbReference type="AlphaFoldDB" id="A0A1Z5HXP3"/>
<comment type="subunit">
    <text evidence="11">Homotetramer.</text>
</comment>
<evidence type="ECO:0000256" key="6">
    <source>
        <dbReference type="ARBA" id="ARBA00023221"/>
    </source>
</evidence>
<evidence type="ECO:0000256" key="3">
    <source>
        <dbReference type="ARBA" id="ARBA00012948"/>
    </source>
</evidence>
<dbReference type="PRINTS" id="PR00081">
    <property type="entry name" value="GDHRDH"/>
</dbReference>
<keyword evidence="11" id="KW-0276">Fatty acid metabolism</keyword>
<protein>
    <recommendedName>
        <fullName evidence="3 11">3-oxoacyl-[acyl-carrier-protein] reductase</fullName>
        <ecNumber evidence="3 11">1.1.1.100</ecNumber>
    </recommendedName>
</protein>
<dbReference type="GO" id="GO:0051287">
    <property type="term" value="F:NAD binding"/>
    <property type="evidence" value="ECO:0007669"/>
    <property type="project" value="UniProtKB-UniRule"/>
</dbReference>
<dbReference type="NCBIfam" id="NF009466">
    <property type="entry name" value="PRK12826.1-2"/>
    <property type="match status" value="1"/>
</dbReference>
<dbReference type="NCBIfam" id="TIGR01830">
    <property type="entry name" value="3oxo_ACP_reduc"/>
    <property type="match status" value="1"/>
</dbReference>
<dbReference type="Pfam" id="PF00106">
    <property type="entry name" value="adh_short"/>
    <property type="match status" value="1"/>
</dbReference>
<accession>A0A1Z5HXP3</accession>
<evidence type="ECO:0000256" key="4">
    <source>
        <dbReference type="ARBA" id="ARBA00022857"/>
    </source>
</evidence>
<dbReference type="NCBIfam" id="NF005559">
    <property type="entry name" value="PRK07231.1"/>
    <property type="match status" value="1"/>
</dbReference>
<dbReference type="PROSITE" id="PS00061">
    <property type="entry name" value="ADH_SHORT"/>
    <property type="match status" value="1"/>
</dbReference>
<comment type="similarity">
    <text evidence="2 10">Belongs to the short-chain dehydrogenases/reductases (SDR) family.</text>
</comment>
<evidence type="ECO:0000313" key="14">
    <source>
        <dbReference type="Proteomes" id="UP000197032"/>
    </source>
</evidence>
<dbReference type="SUPFAM" id="SSF51735">
    <property type="entry name" value="NAD(P)-binding Rossmann-fold domains"/>
    <property type="match status" value="1"/>
</dbReference>
<feature type="binding site" evidence="9">
    <location>
        <position position="89"/>
    </location>
    <ligand>
        <name>NADP(+)</name>
        <dbReference type="ChEBI" id="CHEBI:58349"/>
    </ligand>
</feature>
<dbReference type="EMBL" id="BDGJ01000197">
    <property type="protein sequence ID" value="GAW94085.1"/>
    <property type="molecule type" value="Genomic_DNA"/>
</dbReference>
<evidence type="ECO:0000256" key="11">
    <source>
        <dbReference type="RuleBase" id="RU366074"/>
    </source>
</evidence>
<dbReference type="NCBIfam" id="NF009464">
    <property type="entry name" value="PRK12824.1"/>
    <property type="match status" value="1"/>
</dbReference>
<keyword evidence="6" id="KW-0753">Steroid metabolism</keyword>
<dbReference type="CDD" id="cd05333">
    <property type="entry name" value="BKR_SDR_c"/>
    <property type="match status" value="1"/>
</dbReference>
<dbReference type="GO" id="GO:0004316">
    <property type="term" value="F:3-oxoacyl-[acyl-carrier-protein] reductase (NADPH) activity"/>
    <property type="evidence" value="ECO:0007669"/>
    <property type="project" value="UniProtKB-UniRule"/>
</dbReference>
<evidence type="ECO:0000256" key="9">
    <source>
        <dbReference type="PIRSR" id="PIRSR611284-2"/>
    </source>
</evidence>
<keyword evidence="11" id="KW-0444">Lipid biosynthesis</keyword>
<organism evidence="13 14">
    <name type="scientific">Calderihabitans maritimus</name>
    <dbReference type="NCBI Taxonomy" id="1246530"/>
    <lineage>
        <taxon>Bacteria</taxon>
        <taxon>Bacillati</taxon>
        <taxon>Bacillota</taxon>
        <taxon>Clostridia</taxon>
        <taxon>Neomoorellales</taxon>
        <taxon>Calderihabitantaceae</taxon>
        <taxon>Calderihabitans</taxon>
    </lineage>
</organism>
<dbReference type="InterPro" id="IPR036291">
    <property type="entry name" value="NAD(P)-bd_dom_sf"/>
</dbReference>
<reference evidence="14" key="1">
    <citation type="journal article" date="2017" name="Appl. Environ. Microbiol.">
        <title>Genomic Analysis of Calderihabitans maritimus KKC1, a Thermophilic, Hydrogenogenic, Carboxydotrophic Bacterium Isolated from Marine Sediment.</title>
        <authorList>
            <person name="Omae K."/>
            <person name="Yoneda Y."/>
            <person name="Fukuyama Y."/>
            <person name="Yoshida T."/>
            <person name="Sako Y."/>
        </authorList>
    </citation>
    <scope>NUCLEOTIDE SEQUENCE [LARGE SCALE GENOMIC DNA]</scope>
    <source>
        <strain evidence="14">KKC1</strain>
    </source>
</reference>
<feature type="binding site" evidence="9">
    <location>
        <begin position="11"/>
        <end position="14"/>
    </location>
    <ligand>
        <name>NADP(+)</name>
        <dbReference type="ChEBI" id="CHEBI:58349"/>
    </ligand>
</feature>
<evidence type="ECO:0000256" key="8">
    <source>
        <dbReference type="PIRSR" id="PIRSR611284-1"/>
    </source>
</evidence>
<dbReference type="InterPro" id="IPR002347">
    <property type="entry name" value="SDR_fam"/>
</dbReference>
<name>A0A1Z5HXP3_9FIRM</name>
<comment type="function">
    <text evidence="11">Catalyzes the NADPH-dependent reduction of beta-ketoacyl-ACP substrates to beta-hydroxyacyl-ACP products, the first reductive step in the elongation cycle of fatty acid biosynthesis.</text>
</comment>
<dbReference type="UniPathway" id="UPA00094"/>
<evidence type="ECO:0000256" key="1">
    <source>
        <dbReference type="ARBA" id="ARBA00005194"/>
    </source>
</evidence>
<dbReference type="PRINTS" id="PR00080">
    <property type="entry name" value="SDRFAMILY"/>
</dbReference>
<evidence type="ECO:0000259" key="12">
    <source>
        <dbReference type="SMART" id="SM00822"/>
    </source>
</evidence>
<gene>
    <name evidence="13" type="ORF">KKC1_32010</name>
</gene>
<dbReference type="SMART" id="SM00822">
    <property type="entry name" value="PKS_KR"/>
    <property type="match status" value="1"/>
</dbReference>
<evidence type="ECO:0000313" key="13">
    <source>
        <dbReference type="EMBL" id="GAW94085.1"/>
    </source>
</evidence>
<feature type="binding site" evidence="9">
    <location>
        <begin position="154"/>
        <end position="158"/>
    </location>
    <ligand>
        <name>NADP(+)</name>
        <dbReference type="ChEBI" id="CHEBI:58349"/>
    </ligand>
</feature>
<dbReference type="RefSeq" id="WP_088555095.1">
    <property type="nucleotide sequence ID" value="NZ_BDGJ01000197.1"/>
</dbReference>
<comment type="caution">
    <text evidence="13">The sequence shown here is derived from an EMBL/GenBank/DDBJ whole genome shotgun (WGS) entry which is preliminary data.</text>
</comment>
<dbReference type="EC" id="1.1.1.100" evidence="3 11"/>
<dbReference type="PANTHER" id="PTHR42879">
    <property type="entry name" value="3-OXOACYL-(ACYL-CARRIER-PROTEIN) REDUCTASE"/>
    <property type="match status" value="1"/>
</dbReference>
<dbReference type="Gene3D" id="3.40.50.720">
    <property type="entry name" value="NAD(P)-binding Rossmann-like Domain"/>
    <property type="match status" value="1"/>
</dbReference>
<dbReference type="InterPro" id="IPR011284">
    <property type="entry name" value="3oxo_ACP_reduc"/>
</dbReference>
<evidence type="ECO:0000256" key="7">
    <source>
        <dbReference type="ARBA" id="ARBA00048508"/>
    </source>
</evidence>
<keyword evidence="14" id="KW-1185">Reference proteome</keyword>
<comment type="pathway">
    <text evidence="1 11">Lipid metabolism; fatty acid biosynthesis.</text>
</comment>
<evidence type="ECO:0000256" key="2">
    <source>
        <dbReference type="ARBA" id="ARBA00006484"/>
    </source>
</evidence>
<dbReference type="InterPro" id="IPR057326">
    <property type="entry name" value="KR_dom"/>
</dbReference>
<keyword evidence="4 9" id="KW-0521">NADP</keyword>
<dbReference type="OrthoDB" id="9803333at2"/>
<dbReference type="PANTHER" id="PTHR42879:SF2">
    <property type="entry name" value="3-OXOACYL-[ACYL-CARRIER-PROTEIN] REDUCTASE FABG"/>
    <property type="match status" value="1"/>
</dbReference>
<dbReference type="GO" id="GO:0006633">
    <property type="term" value="P:fatty acid biosynthetic process"/>
    <property type="evidence" value="ECO:0007669"/>
    <property type="project" value="UniProtKB-UniPathway"/>
</dbReference>